<evidence type="ECO:0000256" key="1">
    <source>
        <dbReference type="ARBA" id="ARBA00007626"/>
    </source>
</evidence>
<keyword evidence="2" id="KW-0677">Repeat</keyword>
<dbReference type="PROSITE" id="PS51375">
    <property type="entry name" value="PPR"/>
    <property type="match status" value="5"/>
</dbReference>
<keyword evidence="6" id="KW-1185">Reference proteome</keyword>
<accession>A0A835LJ81</accession>
<dbReference type="Proteomes" id="UP000631114">
    <property type="component" value="Unassembled WGS sequence"/>
</dbReference>
<comment type="similarity">
    <text evidence="1">Belongs to the PPR family. P subfamily.</text>
</comment>
<dbReference type="Gene3D" id="1.25.40.10">
    <property type="entry name" value="Tetratricopeptide repeat domain"/>
    <property type="match status" value="2"/>
</dbReference>
<dbReference type="GO" id="GO:0010019">
    <property type="term" value="P:chloroplast-nucleus signaling pathway"/>
    <property type="evidence" value="ECO:0007669"/>
    <property type="project" value="TreeGrafter"/>
</dbReference>
<feature type="repeat" description="PPR" evidence="3">
    <location>
        <begin position="203"/>
        <end position="237"/>
    </location>
</feature>
<feature type="repeat" description="PPR" evidence="3">
    <location>
        <begin position="132"/>
        <end position="162"/>
    </location>
</feature>
<dbReference type="Pfam" id="PF13041">
    <property type="entry name" value="PPR_2"/>
    <property type="match status" value="2"/>
</dbReference>
<evidence type="ECO:0008006" key="7">
    <source>
        <dbReference type="Google" id="ProtNLM"/>
    </source>
</evidence>
<evidence type="ECO:0000313" key="5">
    <source>
        <dbReference type="EMBL" id="KAF9589331.1"/>
    </source>
</evidence>
<sequence>MASLSRILSRKLSTATAVAATTPTSTRTPMKTIVNNLFKQKKYTQLVTDFKKSAESSRFRAKHRVYEDTIRRLASAKRFKLIEEILEDHKKYNDITKEGFAIRLISLYGKAGMLEHAVKTFDELPELKCDRTVKSFNAILSACVESKNYDKVESMFREMPKKVGVGVDEFSYTIVIQAFCGMGNMDKAVLLLDEMEGKGLKPNLVTYNVLLHKLYEEGRFSDGEKIWARMEKKEIVPDIRSYNSKLRGLVNEGNTWKAVKLVEDLKTKELKPDTYSYNALIKGYCKDGKMDGAKRVYEDLVKSDLGLNRWTYDAYLPFLCEKEDYDLALELCKKSMDNNCKIDGKLVQAVVNGLVKNSKLEAAKRLVSLARLKSYAHSQVKMPSEDADQKKKKSEDAVSG</sequence>
<evidence type="ECO:0000313" key="6">
    <source>
        <dbReference type="Proteomes" id="UP000631114"/>
    </source>
</evidence>
<comment type="caution">
    <text evidence="5">The sequence shown here is derived from an EMBL/GenBank/DDBJ whole genome shotgun (WGS) entry which is preliminary data.</text>
</comment>
<feature type="region of interest" description="Disordered" evidence="4">
    <location>
        <begin position="377"/>
        <end position="400"/>
    </location>
</feature>
<reference evidence="5 6" key="1">
    <citation type="submission" date="2020-10" db="EMBL/GenBank/DDBJ databases">
        <title>The Coptis chinensis genome and diversification of protoberbering-type alkaloids.</title>
        <authorList>
            <person name="Wang B."/>
            <person name="Shu S."/>
            <person name="Song C."/>
            <person name="Liu Y."/>
        </authorList>
    </citation>
    <scope>NUCLEOTIDE SEQUENCE [LARGE SCALE GENOMIC DNA]</scope>
    <source>
        <strain evidence="5">HL-2020</strain>
        <tissue evidence="5">Leaf</tissue>
    </source>
</reference>
<dbReference type="EMBL" id="JADFTS010000009">
    <property type="protein sequence ID" value="KAF9589331.1"/>
    <property type="molecule type" value="Genomic_DNA"/>
</dbReference>
<dbReference type="GO" id="GO:0031930">
    <property type="term" value="P:mitochondria-nucleus signaling pathway"/>
    <property type="evidence" value="ECO:0007669"/>
    <property type="project" value="TreeGrafter"/>
</dbReference>
<dbReference type="OrthoDB" id="185373at2759"/>
<gene>
    <name evidence="5" type="ORF">IFM89_022667</name>
</gene>
<feature type="compositionally biased region" description="Basic and acidic residues" evidence="4">
    <location>
        <begin position="383"/>
        <end position="400"/>
    </location>
</feature>
<dbReference type="InterPro" id="IPR011990">
    <property type="entry name" value="TPR-like_helical_dom_sf"/>
</dbReference>
<evidence type="ECO:0000256" key="2">
    <source>
        <dbReference type="ARBA" id="ARBA00022737"/>
    </source>
</evidence>
<dbReference type="AlphaFoldDB" id="A0A835LJ81"/>
<feature type="repeat" description="PPR" evidence="3">
    <location>
        <begin position="273"/>
        <end position="307"/>
    </location>
</feature>
<evidence type="ECO:0000256" key="4">
    <source>
        <dbReference type="SAM" id="MobiDB-lite"/>
    </source>
</evidence>
<dbReference type="PANTHER" id="PTHR47936">
    <property type="entry name" value="PPR_LONG DOMAIN-CONTAINING PROTEIN"/>
    <property type="match status" value="1"/>
</dbReference>
<name>A0A835LJ81_9MAGN</name>
<dbReference type="InterPro" id="IPR002885">
    <property type="entry name" value="PPR_rpt"/>
</dbReference>
<proteinExistence type="inferred from homology"/>
<protein>
    <recommendedName>
        <fullName evidence="7">Pentatricopeptide repeat-containing protein</fullName>
    </recommendedName>
</protein>
<feature type="repeat" description="PPR" evidence="3">
    <location>
        <begin position="238"/>
        <end position="272"/>
    </location>
</feature>
<dbReference type="GO" id="GO:0009507">
    <property type="term" value="C:chloroplast"/>
    <property type="evidence" value="ECO:0007669"/>
    <property type="project" value="TreeGrafter"/>
</dbReference>
<dbReference type="NCBIfam" id="TIGR00756">
    <property type="entry name" value="PPR"/>
    <property type="match status" value="5"/>
</dbReference>
<feature type="repeat" description="PPR" evidence="3">
    <location>
        <begin position="168"/>
        <end position="202"/>
    </location>
</feature>
<evidence type="ECO:0000256" key="3">
    <source>
        <dbReference type="PROSITE-ProRule" id="PRU00708"/>
    </source>
</evidence>
<organism evidence="5 6">
    <name type="scientific">Coptis chinensis</name>
    <dbReference type="NCBI Taxonomy" id="261450"/>
    <lineage>
        <taxon>Eukaryota</taxon>
        <taxon>Viridiplantae</taxon>
        <taxon>Streptophyta</taxon>
        <taxon>Embryophyta</taxon>
        <taxon>Tracheophyta</taxon>
        <taxon>Spermatophyta</taxon>
        <taxon>Magnoliopsida</taxon>
        <taxon>Ranunculales</taxon>
        <taxon>Ranunculaceae</taxon>
        <taxon>Coptidoideae</taxon>
        <taxon>Coptis</taxon>
    </lineage>
</organism>
<dbReference type="PANTHER" id="PTHR47936:SF5">
    <property type="entry name" value="PENTACOTRIPEPTIDE-REPEAT REGION OF PRORP DOMAIN-CONTAINING PROTEIN"/>
    <property type="match status" value="1"/>
</dbReference>
<dbReference type="Pfam" id="PF01535">
    <property type="entry name" value="PPR"/>
    <property type="match status" value="2"/>
</dbReference>